<gene>
    <name evidence="2" type="ORF">NQX30_06885</name>
</gene>
<dbReference type="SUPFAM" id="SSF56281">
    <property type="entry name" value="Metallo-hydrolase/oxidoreductase"/>
    <property type="match status" value="1"/>
</dbReference>
<reference evidence="2" key="2">
    <citation type="journal article" date="2023" name="Microbiome">
        <title>Synthase-selected sorting approach identifies a beta-lactone synthase in a nudibranch symbiotic bacterium.</title>
        <authorList>
            <person name="Dzunkova M."/>
            <person name="La Clair J.J."/>
            <person name="Tyml T."/>
            <person name="Doud D."/>
            <person name="Schulz F."/>
            <person name="Piquer-Esteban S."/>
            <person name="Porcel Sanchis D."/>
            <person name="Osborn A."/>
            <person name="Robinson D."/>
            <person name="Louie K.B."/>
            <person name="Bowen B.P."/>
            <person name="Bowers R.M."/>
            <person name="Lee J."/>
            <person name="Arnau V."/>
            <person name="Diaz-Villanueva W."/>
            <person name="Stepanauskas R."/>
            <person name="Gosliner T."/>
            <person name="Date S.V."/>
            <person name="Northen T.R."/>
            <person name="Cheng J.F."/>
            <person name="Burkart M.D."/>
            <person name="Woyke T."/>
        </authorList>
    </citation>
    <scope>NUCLEOTIDE SEQUENCE</scope>
    <source>
        <strain evidence="2">Df01</strain>
    </source>
</reference>
<organism evidence="2 3">
    <name type="scientific">Candidatus Doriopsillibacter californiensis</name>
    <dbReference type="NCBI Taxonomy" id="2970740"/>
    <lineage>
        <taxon>Bacteria</taxon>
        <taxon>Pseudomonadati</taxon>
        <taxon>Pseudomonadota</taxon>
        <taxon>Gammaproteobacteria</taxon>
        <taxon>Candidatus Tethybacterales</taxon>
        <taxon>Candidatus Persebacteraceae</taxon>
        <taxon>Candidatus Doriopsillibacter</taxon>
    </lineage>
</organism>
<dbReference type="InterPro" id="IPR036866">
    <property type="entry name" value="RibonucZ/Hydroxyglut_hydro"/>
</dbReference>
<name>A0ABT7QMZ0_9GAMM</name>
<dbReference type="PANTHER" id="PTHR47619:SF1">
    <property type="entry name" value="EXODEOXYRIBONUCLEASE WALJ"/>
    <property type="match status" value="1"/>
</dbReference>
<protein>
    <submittedName>
        <fullName evidence="2">MBL fold metallo-hydrolase</fullName>
    </submittedName>
</protein>
<evidence type="ECO:0000313" key="3">
    <source>
        <dbReference type="Proteomes" id="UP001168167"/>
    </source>
</evidence>
<dbReference type="EMBL" id="JANQAO010000003">
    <property type="protein sequence ID" value="MDM5148086.1"/>
    <property type="molecule type" value="Genomic_DNA"/>
</dbReference>
<dbReference type="SMART" id="SM00849">
    <property type="entry name" value="Lactamase_B"/>
    <property type="match status" value="1"/>
</dbReference>
<reference evidence="2" key="1">
    <citation type="submission" date="2022-08" db="EMBL/GenBank/DDBJ databases">
        <authorList>
            <person name="Dzunkova M."/>
            <person name="La Clair J."/>
            <person name="Tyml T."/>
            <person name="Doud D."/>
            <person name="Schulz F."/>
            <person name="Piquer S."/>
            <person name="Porcel Sanchis D."/>
            <person name="Osborn A."/>
            <person name="Robinson D."/>
            <person name="Louie K.B."/>
            <person name="Bowen B.P."/>
            <person name="Bowers R."/>
            <person name="Lee J."/>
            <person name="Arnau Llombart V."/>
            <person name="Diaz Villanueva W."/>
            <person name="Gosliner T."/>
            <person name="Northen T."/>
            <person name="Cheng J.-F."/>
            <person name="Burkart M.D."/>
            <person name="Woyke T."/>
        </authorList>
    </citation>
    <scope>NUCLEOTIDE SEQUENCE</scope>
    <source>
        <strain evidence="2">Df01</strain>
    </source>
</reference>
<dbReference type="Proteomes" id="UP001168167">
    <property type="component" value="Unassembled WGS sequence"/>
</dbReference>
<dbReference type="InterPro" id="IPR052533">
    <property type="entry name" value="WalJ/YycJ-like"/>
</dbReference>
<dbReference type="InterPro" id="IPR001279">
    <property type="entry name" value="Metallo-B-lactamas"/>
</dbReference>
<proteinExistence type="predicted"/>
<sequence length="258" mass="28092">MRFCCLGSGSGGNAYVVEHTNTTLLVDCGFSLTDLKKRLAARFLSLSEITAVIISHEHGDHVKCLNFLLKETVKPVYMTAGTAQAISFNGNWTRLQAGTITSIGDLQLLPVTVPHDAAEPVQFVFDNGSQRLGLFTDLGHVTTAVRNACHNLHALIVEYNYAADLLAANHRYPQRTKARIAGRLGHLENSATAELISQIQHPQLKHVVAAHLSAHNNTKTRVIQSLSAVANGIATHIADQQEGVGWLNIINRPYHPLT</sequence>
<evidence type="ECO:0000313" key="2">
    <source>
        <dbReference type="EMBL" id="MDM5148086.1"/>
    </source>
</evidence>
<accession>A0ABT7QMZ0</accession>
<feature type="domain" description="Metallo-beta-lactamase" evidence="1">
    <location>
        <begin position="11"/>
        <end position="186"/>
    </location>
</feature>
<evidence type="ECO:0000259" key="1">
    <source>
        <dbReference type="SMART" id="SM00849"/>
    </source>
</evidence>
<dbReference type="Pfam" id="PF12706">
    <property type="entry name" value="Lactamase_B_2"/>
    <property type="match status" value="1"/>
</dbReference>
<keyword evidence="3" id="KW-1185">Reference proteome</keyword>
<dbReference type="PANTHER" id="PTHR47619">
    <property type="entry name" value="METALLO-HYDROLASE YYCJ-RELATED"/>
    <property type="match status" value="1"/>
</dbReference>
<comment type="caution">
    <text evidence="2">The sequence shown here is derived from an EMBL/GenBank/DDBJ whole genome shotgun (WGS) entry which is preliminary data.</text>
</comment>
<dbReference type="Gene3D" id="3.60.15.10">
    <property type="entry name" value="Ribonuclease Z/Hydroxyacylglutathione hydrolase-like"/>
    <property type="match status" value="1"/>
</dbReference>